<dbReference type="InterPro" id="IPR009091">
    <property type="entry name" value="RCC1/BLIP-II"/>
</dbReference>
<dbReference type="GO" id="GO:0005085">
    <property type="term" value="F:guanyl-nucleotide exchange factor activity"/>
    <property type="evidence" value="ECO:0007669"/>
    <property type="project" value="TreeGrafter"/>
</dbReference>
<proteinExistence type="predicted"/>
<dbReference type="PANTHER" id="PTHR45982">
    <property type="entry name" value="REGULATOR OF CHROMOSOME CONDENSATION"/>
    <property type="match status" value="1"/>
</dbReference>
<dbReference type="Pfam" id="PF00415">
    <property type="entry name" value="RCC1"/>
    <property type="match status" value="1"/>
</dbReference>
<dbReference type="SUPFAM" id="SSF50985">
    <property type="entry name" value="RCC1/BLIP-II"/>
    <property type="match status" value="2"/>
</dbReference>
<accession>A0A6J6GJC1</accession>
<evidence type="ECO:0000313" key="1">
    <source>
        <dbReference type="EMBL" id="CAB4601376.1"/>
    </source>
</evidence>
<dbReference type="PANTHER" id="PTHR45982:SF1">
    <property type="entry name" value="REGULATOR OF CHROMOSOME CONDENSATION"/>
    <property type="match status" value="1"/>
</dbReference>
<organism evidence="1">
    <name type="scientific">freshwater metagenome</name>
    <dbReference type="NCBI Taxonomy" id="449393"/>
    <lineage>
        <taxon>unclassified sequences</taxon>
        <taxon>metagenomes</taxon>
        <taxon>ecological metagenomes</taxon>
    </lineage>
</organism>
<dbReference type="AlphaFoldDB" id="A0A6J6GJC1"/>
<dbReference type="InterPro" id="IPR051553">
    <property type="entry name" value="Ran_GTPase-activating"/>
</dbReference>
<dbReference type="Gene3D" id="2.130.10.30">
    <property type="entry name" value="Regulator of chromosome condensation 1/beta-lactamase-inhibitor protein II"/>
    <property type="match status" value="1"/>
</dbReference>
<dbReference type="InterPro" id="IPR000408">
    <property type="entry name" value="Reg_chr_condens"/>
</dbReference>
<sequence length="751" mass="79638">MGLQQFPEKLVGGKMHRFKFANVLVAFSMIFAVLSVPNQAYAEEGPLSVTGNREVGQVLQLQDTNAWDSAPEIQWLRDFQPIPGANSTSYQLQAKDYLRSVTVRAVGESGGVAKVRFSLPIARTAKGTFDGTRGEQPVGVYSNFWHTCVAQIGGSAQCIGRNRYGEIGNGTIEAAYNPNPKPETVKDLDGVVSLSTSDRSSCAALEDGTVKCWGIQLFSDGIEQAILSPELVEGVEDAIMLGQGGTHNCALLAGGAISCWGANFGGQLGDGTQIERINAIEVENISGVVDVSLTSGTTCVLTYDGSVRCWGYNYNGELGNGTTENASTPSYMTSLFPAIKVAGGGNHMCSLTITRTVKCWGSNYEYQSGFASLQNVLEPRTVEGLYNIKDLIVGGSKSCVIKSDGTLWCWGGGPLGDGSSPQEPGKSEPVQISGTGDIQQIYAGLSGMFVVTTQGATKGWGFGPGVGTGTDEEVLVPSPTVLNRWQTRKSVPVVAGDPRVGSILLANSGLWDSGVSLSYQWLSDGVEIESATDDRYLVSNEVAGTRLSLKVEASKVGFLTHFTESAPTQMVTGGKISAPTSLTVIGAAKFGESLSAAPYFWDPTVTLDYAWQREGSSSVLGRSQNYVVAVADVGKRIRLTLRATKLGHDTVTLITPYSSKITLRSFASPPIPSITGTMKVGKTVTGVTGVWLENPNVSYQWLLDGKPISKATKATLKIPTSAKNRKLSIRVTATKPGYVSVSKTSGVKKVS</sequence>
<protein>
    <submittedName>
        <fullName evidence="1">Unannotated protein</fullName>
    </submittedName>
</protein>
<gene>
    <name evidence="1" type="ORF">UFOPK1843_00165</name>
</gene>
<name>A0A6J6GJC1_9ZZZZ</name>
<dbReference type="EMBL" id="CAEZUR010000008">
    <property type="protein sequence ID" value="CAB4601376.1"/>
    <property type="molecule type" value="Genomic_DNA"/>
</dbReference>
<dbReference type="PROSITE" id="PS50012">
    <property type="entry name" value="RCC1_3"/>
    <property type="match status" value="1"/>
</dbReference>
<dbReference type="GO" id="GO:0005737">
    <property type="term" value="C:cytoplasm"/>
    <property type="evidence" value="ECO:0007669"/>
    <property type="project" value="TreeGrafter"/>
</dbReference>
<reference evidence="1" key="1">
    <citation type="submission" date="2020-05" db="EMBL/GenBank/DDBJ databases">
        <authorList>
            <person name="Chiriac C."/>
            <person name="Salcher M."/>
            <person name="Ghai R."/>
            <person name="Kavagutti S V."/>
        </authorList>
    </citation>
    <scope>NUCLEOTIDE SEQUENCE</scope>
</reference>
<dbReference type="Gene3D" id="2.60.40.2700">
    <property type="match status" value="4"/>
</dbReference>